<dbReference type="InterPro" id="IPR045135">
    <property type="entry name" value="Rpn7_N"/>
</dbReference>
<dbReference type="Gene3D" id="1.25.40.10">
    <property type="entry name" value="Tetratricopeptide repeat domain"/>
    <property type="match status" value="1"/>
</dbReference>
<evidence type="ECO:0000313" key="4">
    <source>
        <dbReference type="Proteomes" id="UP000194841"/>
    </source>
</evidence>
<evidence type="ECO:0000256" key="1">
    <source>
        <dbReference type="PROSITE-ProRule" id="PRU00339"/>
    </source>
</evidence>
<proteinExistence type="predicted"/>
<comment type="caution">
    <text evidence="3">The sequence shown here is derived from an EMBL/GenBank/DDBJ whole genome shotgun (WGS) entry which is preliminary data.</text>
</comment>
<dbReference type="InterPro" id="IPR011990">
    <property type="entry name" value="TPR-like_helical_dom_sf"/>
</dbReference>
<feature type="repeat" description="TPR" evidence="1">
    <location>
        <begin position="171"/>
        <end position="204"/>
    </location>
</feature>
<accession>A0A2C9ZZJ8</accession>
<dbReference type="InterPro" id="IPR019734">
    <property type="entry name" value="TPR_rpt"/>
</dbReference>
<dbReference type="PROSITE" id="PS50005">
    <property type="entry name" value="TPR"/>
    <property type="match status" value="1"/>
</dbReference>
<evidence type="ECO:0000259" key="2">
    <source>
        <dbReference type="Pfam" id="PF10602"/>
    </source>
</evidence>
<dbReference type="SUPFAM" id="SSF48452">
    <property type="entry name" value="TPR-like"/>
    <property type="match status" value="1"/>
</dbReference>
<dbReference type="AlphaFoldDB" id="A0A2C9ZZJ8"/>
<sequence length="330" mass="37712">MQVVPLLFFLLFSNSEIMADLKRAEILAADKPAEALLLYQQYQPQLQQMPPKIQLLWYTSAARAALNQSNLRHAHQILQEMLPSYQATGKPKTDFYYNLAGIWFRKSGYSQQALWAYQCALNVTTNNKDKLKYTSNAAVAARYVGDKKLANQYFAQAKELLKIEPDLMMQASVANNEGMLLLSEKRYEEASSLFTKALFLREGHHRINSQILSTLNLMASLLLNHDLAEFVRLDKSKLSRYQLSPAQDIYLTWLNSAYQVLSSAQPVQLSPTLAADYLTVENDSIVYLIEQIAELINVPLPPHPINQKDKQLQEHQLSGYFNECQFFEQP</sequence>
<dbReference type="Pfam" id="PF10602">
    <property type="entry name" value="RPN7"/>
    <property type="match status" value="1"/>
</dbReference>
<keyword evidence="1" id="KW-0802">TPR repeat</keyword>
<protein>
    <recommendedName>
        <fullName evidence="2">26S proteasome regulatory subunit Rpn7 N-terminal domain-containing protein</fullName>
    </recommendedName>
</protein>
<organism evidence="3 4">
    <name type="scientific">Pseudoalteromonas ulvae</name>
    <dbReference type="NCBI Taxonomy" id="107327"/>
    <lineage>
        <taxon>Bacteria</taxon>
        <taxon>Pseudomonadati</taxon>
        <taxon>Pseudomonadota</taxon>
        <taxon>Gammaproteobacteria</taxon>
        <taxon>Alteromonadales</taxon>
        <taxon>Pseudoalteromonadaceae</taxon>
        <taxon>Pseudoalteromonas</taxon>
    </lineage>
</organism>
<feature type="domain" description="26S proteasome regulatory subunit Rpn7 N-terminal" evidence="2">
    <location>
        <begin position="97"/>
        <end position="201"/>
    </location>
</feature>
<dbReference type="EMBL" id="MWPV01000007">
    <property type="protein sequence ID" value="OUL56190.1"/>
    <property type="molecule type" value="Genomic_DNA"/>
</dbReference>
<evidence type="ECO:0000313" key="3">
    <source>
        <dbReference type="EMBL" id="OUL56190.1"/>
    </source>
</evidence>
<keyword evidence="4" id="KW-1185">Reference proteome</keyword>
<name>A0A2C9ZZJ8_PSEDV</name>
<reference evidence="3 4" key="1">
    <citation type="submission" date="2017-02" db="EMBL/GenBank/DDBJ databases">
        <title>Pseudoalteromonas ulvae TC14 Genome.</title>
        <authorList>
            <person name="Molmeret M."/>
        </authorList>
    </citation>
    <scope>NUCLEOTIDE SEQUENCE [LARGE SCALE GENOMIC DNA]</scope>
    <source>
        <strain evidence="3">TC14</strain>
    </source>
</reference>
<gene>
    <name evidence="3" type="ORF">B1199_18940</name>
</gene>
<dbReference type="Proteomes" id="UP000194841">
    <property type="component" value="Unassembled WGS sequence"/>
</dbReference>